<name>A0A2T2Y8Y7_9BACT</name>
<dbReference type="Proteomes" id="UP000240357">
    <property type="component" value="Unassembled WGS sequence"/>
</dbReference>
<evidence type="ECO:0000313" key="2">
    <source>
        <dbReference type="Proteomes" id="UP000240357"/>
    </source>
</evidence>
<reference evidence="1 2" key="1">
    <citation type="submission" date="2018-03" db="EMBL/GenBank/DDBJ databases">
        <title>Adhaeribacter sp. HMF7605 Genome sequencing and assembly.</title>
        <authorList>
            <person name="Kang H."/>
            <person name="Kang J."/>
            <person name="Cha I."/>
            <person name="Kim H."/>
            <person name="Joh K."/>
        </authorList>
    </citation>
    <scope>NUCLEOTIDE SEQUENCE [LARGE SCALE GENOMIC DNA]</scope>
    <source>
        <strain evidence="1 2">HMF7605</strain>
    </source>
</reference>
<protein>
    <submittedName>
        <fullName evidence="1">Uncharacterized protein</fullName>
    </submittedName>
</protein>
<proteinExistence type="predicted"/>
<accession>A0A2T2Y8Y7</accession>
<dbReference type="AlphaFoldDB" id="A0A2T2Y8Y7"/>
<gene>
    <name evidence="1" type="ORF">AHMF7605_29135</name>
</gene>
<evidence type="ECO:0000313" key="1">
    <source>
        <dbReference type="EMBL" id="PSR51974.1"/>
    </source>
</evidence>
<comment type="caution">
    <text evidence="1">The sequence shown here is derived from an EMBL/GenBank/DDBJ whole genome shotgun (WGS) entry which is preliminary data.</text>
</comment>
<dbReference type="EMBL" id="PYFT01000002">
    <property type="protein sequence ID" value="PSR51974.1"/>
    <property type="molecule type" value="Genomic_DNA"/>
</dbReference>
<keyword evidence="2" id="KW-1185">Reference proteome</keyword>
<organism evidence="1 2">
    <name type="scientific">Adhaeribacter arboris</name>
    <dbReference type="NCBI Taxonomy" id="2072846"/>
    <lineage>
        <taxon>Bacteria</taxon>
        <taxon>Pseudomonadati</taxon>
        <taxon>Bacteroidota</taxon>
        <taxon>Cytophagia</taxon>
        <taxon>Cytophagales</taxon>
        <taxon>Hymenobacteraceae</taxon>
        <taxon>Adhaeribacter</taxon>
    </lineage>
</organism>
<sequence>MPPREYFPGCKEGSKSDKIASKDILLLFNQCKGLAYYSSLTATINQVVVQQPRRNKEIKKTPDSIRLFP</sequence>